<dbReference type="InterPro" id="IPR014718">
    <property type="entry name" value="GH-type_carb-bd"/>
</dbReference>
<evidence type="ECO:0000256" key="3">
    <source>
        <dbReference type="ARBA" id="ARBA00022837"/>
    </source>
</evidence>
<reference evidence="5" key="1">
    <citation type="submission" date="2017-04" db="EMBL/GenBank/DDBJ databases">
        <authorList>
            <person name="Varghese N."/>
            <person name="Submissions S."/>
        </authorList>
    </citation>
    <scope>NUCLEOTIDE SEQUENCE [LARGE SCALE GENOMIC DNA]</scope>
    <source>
        <strain evidence="5">DSM 12126</strain>
    </source>
</reference>
<dbReference type="Gene3D" id="2.70.98.10">
    <property type="match status" value="1"/>
</dbReference>
<comment type="subunit">
    <text evidence="2">Monomer.</text>
</comment>
<dbReference type="Pfam" id="PF01263">
    <property type="entry name" value="Aldose_epim"/>
    <property type="match status" value="1"/>
</dbReference>
<name>A0A1W2CLM4_9SPHI</name>
<dbReference type="RefSeq" id="WP_084239751.1">
    <property type="nucleotide sequence ID" value="NZ_FWXT01000002.1"/>
</dbReference>
<dbReference type="GO" id="GO:0005975">
    <property type="term" value="P:carbohydrate metabolic process"/>
    <property type="evidence" value="ECO:0007669"/>
    <property type="project" value="InterPro"/>
</dbReference>
<dbReference type="PANTHER" id="PTHR11122:SF13">
    <property type="entry name" value="GLUCOSE-6-PHOSPHATE 1-EPIMERASE"/>
    <property type="match status" value="1"/>
</dbReference>
<keyword evidence="3" id="KW-0106">Calcium</keyword>
<dbReference type="EMBL" id="FWXT01000002">
    <property type="protein sequence ID" value="SMC85548.1"/>
    <property type="molecule type" value="Genomic_DNA"/>
</dbReference>
<proteinExistence type="predicted"/>
<keyword evidence="5" id="KW-1185">Reference proteome</keyword>
<dbReference type="GO" id="GO:0016853">
    <property type="term" value="F:isomerase activity"/>
    <property type="evidence" value="ECO:0007669"/>
    <property type="project" value="InterPro"/>
</dbReference>
<protein>
    <submittedName>
        <fullName evidence="4">Galactose mutarotase</fullName>
    </submittedName>
</protein>
<dbReference type="CDD" id="cd09024">
    <property type="entry name" value="Aldose_epim_lacX"/>
    <property type="match status" value="1"/>
</dbReference>
<evidence type="ECO:0000256" key="2">
    <source>
        <dbReference type="ARBA" id="ARBA00011245"/>
    </source>
</evidence>
<comment type="cofactor">
    <cofactor evidence="1">
        <name>Ca(2+)</name>
        <dbReference type="ChEBI" id="CHEBI:29108"/>
    </cofactor>
</comment>
<dbReference type="InterPro" id="IPR011013">
    <property type="entry name" value="Gal_mutarotase_sf_dom"/>
</dbReference>
<dbReference type="OrthoDB" id="9795355at2"/>
<evidence type="ECO:0000313" key="4">
    <source>
        <dbReference type="EMBL" id="SMC85548.1"/>
    </source>
</evidence>
<accession>A0A1W2CLM4</accession>
<dbReference type="STRING" id="151894.SAMN04488524_2918"/>
<dbReference type="SUPFAM" id="SSF74650">
    <property type="entry name" value="Galactose mutarotase-like"/>
    <property type="match status" value="1"/>
</dbReference>
<dbReference type="InterPro" id="IPR037481">
    <property type="entry name" value="LacX"/>
</dbReference>
<sequence>MIFLENDYLRASFAAKGAELQSLKNKNNNAEYLWSGNPDYWGKFSPVLFPIVGGLKQNTYYYKNKAYLLPRHGFARDKNFELNQIGSTALVFSLKHDEETLKVYPFPFKLQLHYTLTGARLSCSYTVSNPAEDILLFSIGAHPAFATEVNADLAYTDYFLQFNKEESLTYHKIREDLVDHQTATIALSDRKLPLTHELFYDDALIFKTLKSDCISLRNDKNTRGIHFSFKNFPFFGIWSAKDADFVCLEPWQGVADGIDHNQQLEHKEGIIILGPGKQWTGSWGVECF</sequence>
<dbReference type="PANTHER" id="PTHR11122">
    <property type="entry name" value="APOSPORY-ASSOCIATED PROTEIN C-RELATED"/>
    <property type="match status" value="1"/>
</dbReference>
<organism evidence="4 5">
    <name type="scientific">Pedobacter africanus</name>
    <dbReference type="NCBI Taxonomy" id="151894"/>
    <lineage>
        <taxon>Bacteria</taxon>
        <taxon>Pseudomonadati</taxon>
        <taxon>Bacteroidota</taxon>
        <taxon>Sphingobacteriia</taxon>
        <taxon>Sphingobacteriales</taxon>
        <taxon>Sphingobacteriaceae</taxon>
        <taxon>Pedobacter</taxon>
    </lineage>
</organism>
<gene>
    <name evidence="4" type="ORF">SAMN04488524_2918</name>
</gene>
<dbReference type="GO" id="GO:0030246">
    <property type="term" value="F:carbohydrate binding"/>
    <property type="evidence" value="ECO:0007669"/>
    <property type="project" value="InterPro"/>
</dbReference>
<dbReference type="Proteomes" id="UP000192756">
    <property type="component" value="Unassembled WGS sequence"/>
</dbReference>
<evidence type="ECO:0000256" key="1">
    <source>
        <dbReference type="ARBA" id="ARBA00001913"/>
    </source>
</evidence>
<dbReference type="InterPro" id="IPR008183">
    <property type="entry name" value="Aldose_1/G6P_1-epimerase"/>
</dbReference>
<dbReference type="AlphaFoldDB" id="A0A1W2CLM4"/>
<evidence type="ECO:0000313" key="5">
    <source>
        <dbReference type="Proteomes" id="UP000192756"/>
    </source>
</evidence>